<dbReference type="Proteomes" id="UP000006437">
    <property type="component" value="Unassembled WGS sequence"/>
</dbReference>
<evidence type="ECO:0000256" key="3">
    <source>
        <dbReference type="ARBA" id="ARBA00020422"/>
    </source>
</evidence>
<comment type="function">
    <text evidence="1">General (non sugar-specific) component of the phosphoenolpyruvate-dependent sugar phosphotransferase system (sugar PTS). This major carbohydrate active-transport system catalyzes the phosphorylation of incoming sugar substrates concomitantly with their translocation across the cell membrane. The phosphoryl group from phosphoenolpyruvate (PEP) is transferred to the phosphoryl carrier protein HPr by enzyme I. Phospho-HPr then transfers it to the PTS EIIA domain.</text>
</comment>
<dbReference type="InterPro" id="IPR000032">
    <property type="entry name" value="HPr-like"/>
</dbReference>
<dbReference type="InterPro" id="IPR050399">
    <property type="entry name" value="HPr"/>
</dbReference>
<comment type="caution">
    <text evidence="8">The sequence shown here is derived from an EMBL/GenBank/DDBJ whole genome shotgun (WGS) entry which is preliminary data.</text>
</comment>
<protein>
    <recommendedName>
        <fullName evidence="3">Phosphocarrier protein HPr</fullName>
    </recommendedName>
</protein>
<keyword evidence="4" id="KW-0963">Cytoplasm</keyword>
<dbReference type="HOGENOM" id="CLU_136230_2_2_9"/>
<dbReference type="PATRIC" id="fig|796937.3.peg.745"/>
<proteinExistence type="predicted"/>
<accession>G9XFS7</accession>
<dbReference type="PROSITE" id="PS51350">
    <property type="entry name" value="PTS_HPR_DOM"/>
    <property type="match status" value="1"/>
</dbReference>
<reference evidence="7 9" key="2">
    <citation type="submission" date="2011-08" db="EMBL/GenBank/DDBJ databases">
        <title>The Genome Sequence of Eubacteriaceae bacterium CM5.</title>
        <authorList>
            <consortium name="The Broad Institute Genome Sequencing Platform"/>
            <person name="Earl A."/>
            <person name="Ward D."/>
            <person name="Feldgarden M."/>
            <person name="Gevers D."/>
            <person name="Sizova M."/>
            <person name="Hazen A."/>
            <person name="Epstein S."/>
            <person name="Young S.K."/>
            <person name="Zeng Q."/>
            <person name="Gargeya S."/>
            <person name="Fitzgerald M."/>
            <person name="Haas B."/>
            <person name="Abouelleil A."/>
            <person name="Alvarado L."/>
            <person name="Arachchi H.M."/>
            <person name="Berlin A."/>
            <person name="Brown A."/>
            <person name="Chapman S.B."/>
            <person name="Chen Z."/>
            <person name="Dunbar C."/>
            <person name="Freedman E."/>
            <person name="Gearin G."/>
            <person name="Gellesch M."/>
            <person name="Goldberg J."/>
            <person name="Griggs A."/>
            <person name="Gujja S."/>
            <person name="Heiman D."/>
            <person name="Howarth C."/>
            <person name="Larson L."/>
            <person name="Lui A."/>
            <person name="MacDonald P.J.P."/>
            <person name="Montmayeur A."/>
            <person name="Murphy C."/>
            <person name="Neiman D."/>
            <person name="Pearson M."/>
            <person name="Priest M."/>
            <person name="Roberts A."/>
            <person name="Saif S."/>
            <person name="Shea T."/>
            <person name="Shenoy N."/>
            <person name="Sisk P."/>
            <person name="Stolte C."/>
            <person name="Sykes S."/>
            <person name="Wortman J."/>
            <person name="Nusbaum C."/>
            <person name="Birren B."/>
        </authorList>
    </citation>
    <scope>NUCLEOTIDE SEQUENCE [LARGE SCALE GENOMIC DNA]</scope>
    <source>
        <strain evidence="7 9">CM5</strain>
    </source>
</reference>
<dbReference type="CDD" id="cd00367">
    <property type="entry name" value="PTS-HPr_like"/>
    <property type="match status" value="1"/>
</dbReference>
<dbReference type="GO" id="GO:0009401">
    <property type="term" value="P:phosphoenolpyruvate-dependent sugar phosphotransferase system"/>
    <property type="evidence" value="ECO:0007669"/>
    <property type="project" value="UniProtKB-KW"/>
</dbReference>
<dbReference type="PANTHER" id="PTHR33705:SF2">
    <property type="entry name" value="PHOSPHOCARRIER PROTEIN NPR"/>
    <property type="match status" value="1"/>
</dbReference>
<sequence>MIKKEIVVNNDLGLHARPAAVFIQHANKYKSNILITKENSTVNAKSIMGVMALSVGNGETIEIKAEGPDENEAIEDLMTLIQEGLAKI</sequence>
<dbReference type="AlphaFoldDB" id="G9WZE6"/>
<keyword evidence="5" id="KW-0598">Phosphotransferase system</keyword>
<dbReference type="STRING" id="796937.HMPREF9630_00867"/>
<evidence type="ECO:0000313" key="7">
    <source>
        <dbReference type="EMBL" id="EHL15820.1"/>
    </source>
</evidence>
<feature type="domain" description="HPr" evidence="6">
    <location>
        <begin position="1"/>
        <end position="88"/>
    </location>
</feature>
<evidence type="ECO:0000256" key="1">
    <source>
        <dbReference type="ARBA" id="ARBA00003681"/>
    </source>
</evidence>
<dbReference type="PANTHER" id="PTHR33705">
    <property type="entry name" value="PHOSPHOCARRIER PROTEIN HPR"/>
    <property type="match status" value="1"/>
</dbReference>
<organism evidence="8 10">
    <name type="scientific">Peptoanaerobacter stomatis</name>
    <dbReference type="NCBI Taxonomy" id="796937"/>
    <lineage>
        <taxon>Bacteria</taxon>
        <taxon>Bacillati</taxon>
        <taxon>Bacillota</taxon>
        <taxon>Clostridia</taxon>
        <taxon>Peptostreptococcales</taxon>
        <taxon>Filifactoraceae</taxon>
        <taxon>Peptoanaerobacter</taxon>
    </lineage>
</organism>
<accession>G9WZE6</accession>
<dbReference type="SUPFAM" id="SSF55594">
    <property type="entry name" value="HPr-like"/>
    <property type="match status" value="1"/>
</dbReference>
<name>G9WZE6_9FIRM</name>
<dbReference type="EMBL" id="AFZE01000007">
    <property type="protein sequence ID" value="EHL15972.1"/>
    <property type="molecule type" value="Genomic_DNA"/>
</dbReference>
<dbReference type="Gene3D" id="3.30.1340.10">
    <property type="entry name" value="HPr-like"/>
    <property type="match status" value="1"/>
</dbReference>
<dbReference type="NCBIfam" id="TIGR01003">
    <property type="entry name" value="PTS_HPr_family"/>
    <property type="match status" value="1"/>
</dbReference>
<dbReference type="InterPro" id="IPR035895">
    <property type="entry name" value="HPr-like_sf"/>
</dbReference>
<comment type="subcellular location">
    <subcellularLocation>
        <location evidence="2">Cytoplasm</location>
    </subcellularLocation>
</comment>
<gene>
    <name evidence="7" type="ORF">HMPREF9628_00743</name>
    <name evidence="8" type="ORF">HMPREF9629_01547</name>
</gene>
<evidence type="ECO:0000313" key="10">
    <source>
        <dbReference type="Proteomes" id="UP000006437"/>
    </source>
</evidence>
<dbReference type="PRINTS" id="PR00107">
    <property type="entry name" value="PHOSPHOCPHPR"/>
</dbReference>
<evidence type="ECO:0000313" key="9">
    <source>
        <dbReference type="Proteomes" id="UP000003379"/>
    </source>
</evidence>
<evidence type="ECO:0000259" key="6">
    <source>
        <dbReference type="PROSITE" id="PS51350"/>
    </source>
</evidence>
<dbReference type="EMBL" id="AFZG01000085">
    <property type="protein sequence ID" value="EHL15820.1"/>
    <property type="molecule type" value="Genomic_DNA"/>
</dbReference>
<dbReference type="Proteomes" id="UP000003379">
    <property type="component" value="Unassembled WGS sequence"/>
</dbReference>
<dbReference type="RefSeq" id="WP_009525776.1">
    <property type="nucleotide sequence ID" value="NZ_JBQMYE010000153.1"/>
</dbReference>
<dbReference type="InterPro" id="IPR001020">
    <property type="entry name" value="PTS_HPr_His_P_site"/>
</dbReference>
<evidence type="ECO:0000256" key="4">
    <source>
        <dbReference type="ARBA" id="ARBA00022490"/>
    </source>
</evidence>
<evidence type="ECO:0000256" key="5">
    <source>
        <dbReference type="ARBA" id="ARBA00022683"/>
    </source>
</evidence>
<reference evidence="8 10" key="1">
    <citation type="submission" date="2011-08" db="EMBL/GenBank/DDBJ databases">
        <title>The Genome Sequence of Eubacteriaceae bacterium ACC19a.</title>
        <authorList>
            <consortium name="The Broad Institute Genome Sequencing Platform"/>
            <person name="Earl A."/>
            <person name="Ward D."/>
            <person name="Feldgarden M."/>
            <person name="Gevers D."/>
            <person name="Sizova M."/>
            <person name="Hazen A."/>
            <person name="Epstein S."/>
            <person name="Young S.K."/>
            <person name="Zeng Q."/>
            <person name="Gargeya S."/>
            <person name="Fitzgerald M."/>
            <person name="Haas B."/>
            <person name="Abouelleil A."/>
            <person name="Alvarado L."/>
            <person name="Arachchi H.M."/>
            <person name="Berlin A."/>
            <person name="Brown A."/>
            <person name="Chapman S.B."/>
            <person name="Chen Z."/>
            <person name="Dunbar C."/>
            <person name="Freedman E."/>
            <person name="Gearin G."/>
            <person name="Gellesch M."/>
            <person name="Goldberg J."/>
            <person name="Griggs A."/>
            <person name="Gujja S."/>
            <person name="Heiman D."/>
            <person name="Howarth C."/>
            <person name="Larson L."/>
            <person name="Lui A."/>
            <person name="MacDonald P.J.P."/>
            <person name="Montmayeur A."/>
            <person name="Murphy C."/>
            <person name="Neiman D."/>
            <person name="Pearson M."/>
            <person name="Priest M."/>
            <person name="Roberts A."/>
            <person name="Saif S."/>
            <person name="Shea T."/>
            <person name="Shenoy N."/>
            <person name="Sisk P."/>
            <person name="Stolte C."/>
            <person name="Sykes S."/>
            <person name="Wortman J."/>
            <person name="Nusbaum C."/>
            <person name="Birren B."/>
        </authorList>
    </citation>
    <scope>NUCLEOTIDE SEQUENCE [LARGE SCALE GENOMIC DNA]</scope>
    <source>
        <strain evidence="8 10">ACC19a</strain>
    </source>
</reference>
<dbReference type="PROSITE" id="PS00369">
    <property type="entry name" value="PTS_HPR_HIS"/>
    <property type="match status" value="1"/>
</dbReference>
<dbReference type="BioCyc" id="EBAC796937-HMP:GMGH-1552-MONOMER"/>
<dbReference type="GO" id="GO:0005737">
    <property type="term" value="C:cytoplasm"/>
    <property type="evidence" value="ECO:0007669"/>
    <property type="project" value="UniProtKB-SubCell"/>
</dbReference>
<evidence type="ECO:0000313" key="8">
    <source>
        <dbReference type="EMBL" id="EHL15972.1"/>
    </source>
</evidence>
<evidence type="ECO:0000256" key="2">
    <source>
        <dbReference type="ARBA" id="ARBA00004496"/>
    </source>
</evidence>
<dbReference type="Pfam" id="PF00381">
    <property type="entry name" value="PTS-HPr"/>
    <property type="match status" value="1"/>
</dbReference>